<evidence type="ECO:0000313" key="8">
    <source>
        <dbReference type="Proteomes" id="UP000316213"/>
    </source>
</evidence>
<dbReference type="SUPFAM" id="SSF144091">
    <property type="entry name" value="Rhomboid-like"/>
    <property type="match status" value="1"/>
</dbReference>
<dbReference type="InterPro" id="IPR022764">
    <property type="entry name" value="Peptidase_S54_rhomboid_dom"/>
</dbReference>
<keyword evidence="3 5" id="KW-1133">Transmembrane helix</keyword>
<feature type="transmembrane region" description="Helical" evidence="5">
    <location>
        <begin position="197"/>
        <end position="218"/>
    </location>
</feature>
<gene>
    <name evidence="7" type="ORF">Pla100_12610</name>
</gene>
<evidence type="ECO:0000256" key="5">
    <source>
        <dbReference type="SAM" id="Phobius"/>
    </source>
</evidence>
<dbReference type="PANTHER" id="PTHR43066:SF5">
    <property type="entry name" value="RHOMBOID-LIKE PROTEIN 11, CHLOROPLASTIC-RELATED"/>
    <property type="match status" value="1"/>
</dbReference>
<dbReference type="OrthoDB" id="9813074at2"/>
<dbReference type="GO" id="GO:0016020">
    <property type="term" value="C:membrane"/>
    <property type="evidence" value="ECO:0007669"/>
    <property type="project" value="UniProtKB-SubCell"/>
</dbReference>
<protein>
    <submittedName>
        <fullName evidence="7">Rhomboid family protein</fullName>
    </submittedName>
</protein>
<dbReference type="Proteomes" id="UP000316213">
    <property type="component" value="Unassembled WGS sequence"/>
</dbReference>
<sequence length="307" mass="33081">MNPVPPNQPQRVGVFRSHTRRECVEMRLVLDAMGMDATISRQTTGHDAGDWELQVWPRDVAAAKQELDAYQAERAVDITPTVEPIALFEGAGWGILIYVLFLISIEILSRADGYGWGWTTVGPLRAGEVTNGRWWQTITALTLHADLAHLSSNLLFGSLFGFLAGRVLGGGVAWLIIIVAGSIGNGFNAMVRSPDHISIGASTAVFAALGILVAHALYPRAAQRDTAFQRYSPLIAGVVMLAFLGTEGERTDVLAHVTGFTAGLVIGSIGRYFPRRWLENPQLQLVAGGVAIALIVIAWSVAIATRT</sequence>
<feature type="transmembrane region" description="Helical" evidence="5">
    <location>
        <begin position="285"/>
        <end position="304"/>
    </location>
</feature>
<feature type="transmembrane region" description="Helical" evidence="5">
    <location>
        <begin position="90"/>
        <end position="108"/>
    </location>
</feature>
<keyword evidence="8" id="KW-1185">Reference proteome</keyword>
<dbReference type="Pfam" id="PF01694">
    <property type="entry name" value="Rhomboid"/>
    <property type="match status" value="1"/>
</dbReference>
<dbReference type="GO" id="GO:0004252">
    <property type="term" value="F:serine-type endopeptidase activity"/>
    <property type="evidence" value="ECO:0007669"/>
    <property type="project" value="InterPro"/>
</dbReference>
<name>A0A5C6AR33_9BACT</name>
<dbReference type="Gene3D" id="1.20.1540.10">
    <property type="entry name" value="Rhomboid-like"/>
    <property type="match status" value="1"/>
</dbReference>
<evidence type="ECO:0000259" key="6">
    <source>
        <dbReference type="Pfam" id="PF01694"/>
    </source>
</evidence>
<reference evidence="7 8" key="1">
    <citation type="submission" date="2019-02" db="EMBL/GenBank/DDBJ databases">
        <title>Deep-cultivation of Planctomycetes and their phenomic and genomic characterization uncovers novel biology.</title>
        <authorList>
            <person name="Wiegand S."/>
            <person name="Jogler M."/>
            <person name="Boedeker C."/>
            <person name="Pinto D."/>
            <person name="Vollmers J."/>
            <person name="Rivas-Marin E."/>
            <person name="Kohn T."/>
            <person name="Peeters S.H."/>
            <person name="Heuer A."/>
            <person name="Rast P."/>
            <person name="Oberbeckmann S."/>
            <person name="Bunk B."/>
            <person name="Jeske O."/>
            <person name="Meyerdierks A."/>
            <person name="Storesund J.E."/>
            <person name="Kallscheuer N."/>
            <person name="Luecker S."/>
            <person name="Lage O.M."/>
            <person name="Pohl T."/>
            <person name="Merkel B.J."/>
            <person name="Hornburger P."/>
            <person name="Mueller R.-W."/>
            <person name="Bruemmer F."/>
            <person name="Labrenz M."/>
            <person name="Spormann A.M."/>
            <person name="Op Den Camp H."/>
            <person name="Overmann J."/>
            <person name="Amann R."/>
            <person name="Jetten M.S.M."/>
            <person name="Mascher T."/>
            <person name="Medema M.H."/>
            <person name="Devos D.P."/>
            <person name="Kaster A.-K."/>
            <person name="Ovreas L."/>
            <person name="Rohde M."/>
            <person name="Galperin M.Y."/>
            <person name="Jogler C."/>
        </authorList>
    </citation>
    <scope>NUCLEOTIDE SEQUENCE [LARGE SCALE GENOMIC DNA]</scope>
    <source>
        <strain evidence="7 8">Pla100</strain>
    </source>
</reference>
<dbReference type="InterPro" id="IPR035952">
    <property type="entry name" value="Rhomboid-like_sf"/>
</dbReference>
<feature type="transmembrane region" description="Helical" evidence="5">
    <location>
        <begin position="230"/>
        <end position="247"/>
    </location>
</feature>
<evidence type="ECO:0000256" key="4">
    <source>
        <dbReference type="ARBA" id="ARBA00023136"/>
    </source>
</evidence>
<comment type="subcellular location">
    <subcellularLocation>
        <location evidence="1">Membrane</location>
        <topology evidence="1">Multi-pass membrane protein</topology>
    </subcellularLocation>
</comment>
<organism evidence="7 8">
    <name type="scientific">Neorhodopirellula pilleata</name>
    <dbReference type="NCBI Taxonomy" id="2714738"/>
    <lineage>
        <taxon>Bacteria</taxon>
        <taxon>Pseudomonadati</taxon>
        <taxon>Planctomycetota</taxon>
        <taxon>Planctomycetia</taxon>
        <taxon>Pirellulales</taxon>
        <taxon>Pirellulaceae</taxon>
        <taxon>Neorhodopirellula</taxon>
    </lineage>
</organism>
<dbReference type="RefSeq" id="WP_146576811.1">
    <property type="nucleotide sequence ID" value="NZ_SJPM01000002.1"/>
</dbReference>
<feature type="transmembrane region" description="Helical" evidence="5">
    <location>
        <begin position="253"/>
        <end position="273"/>
    </location>
</feature>
<proteinExistence type="predicted"/>
<evidence type="ECO:0000256" key="1">
    <source>
        <dbReference type="ARBA" id="ARBA00004141"/>
    </source>
</evidence>
<dbReference type="AlphaFoldDB" id="A0A5C6AR33"/>
<feature type="transmembrane region" description="Helical" evidence="5">
    <location>
        <begin position="154"/>
        <end position="177"/>
    </location>
</feature>
<feature type="domain" description="Peptidase S54 rhomboid" evidence="6">
    <location>
        <begin position="132"/>
        <end position="270"/>
    </location>
</feature>
<accession>A0A5C6AR33</accession>
<dbReference type="EMBL" id="SJPM01000002">
    <property type="protein sequence ID" value="TWU01526.1"/>
    <property type="molecule type" value="Genomic_DNA"/>
</dbReference>
<keyword evidence="4 5" id="KW-0472">Membrane</keyword>
<evidence type="ECO:0000313" key="7">
    <source>
        <dbReference type="EMBL" id="TWU01526.1"/>
    </source>
</evidence>
<dbReference type="PANTHER" id="PTHR43066">
    <property type="entry name" value="RHOMBOID-RELATED PROTEIN"/>
    <property type="match status" value="1"/>
</dbReference>
<evidence type="ECO:0000256" key="2">
    <source>
        <dbReference type="ARBA" id="ARBA00022692"/>
    </source>
</evidence>
<evidence type="ECO:0000256" key="3">
    <source>
        <dbReference type="ARBA" id="ARBA00022989"/>
    </source>
</evidence>
<comment type="caution">
    <text evidence="7">The sequence shown here is derived from an EMBL/GenBank/DDBJ whole genome shotgun (WGS) entry which is preliminary data.</text>
</comment>
<keyword evidence="2 5" id="KW-0812">Transmembrane</keyword>